<dbReference type="Pfam" id="PF00345">
    <property type="entry name" value="PapD_N"/>
    <property type="match status" value="1"/>
</dbReference>
<proteinExistence type="predicted"/>
<dbReference type="EMBL" id="NOWC01000005">
    <property type="protein sequence ID" value="OZS75395.1"/>
    <property type="molecule type" value="Genomic_DNA"/>
</dbReference>
<accession>A0A264VVT4</accession>
<comment type="caution">
    <text evidence="2">The sequence shown here is derived from an EMBL/GenBank/DDBJ whole genome shotgun (WGS) entry which is preliminary data.</text>
</comment>
<dbReference type="InterPro" id="IPR008962">
    <property type="entry name" value="PapD-like_sf"/>
</dbReference>
<dbReference type="InterPro" id="IPR050643">
    <property type="entry name" value="Periplasmic_pilus_chap"/>
</dbReference>
<gene>
    <name evidence="2" type="ORF">CHI95_05765</name>
</gene>
<dbReference type="InterPro" id="IPR016147">
    <property type="entry name" value="Pili_assmbl_chaperone_N"/>
</dbReference>
<feature type="domain" description="Pili assembly chaperone N-terminal" evidence="1">
    <location>
        <begin position="23"/>
        <end position="126"/>
    </location>
</feature>
<dbReference type="SUPFAM" id="SSF49354">
    <property type="entry name" value="PapD-like"/>
    <property type="match status" value="1"/>
</dbReference>
<sequence>MINRILMAIFFVFFITNAFSGTTLVGTRFLINNENKSLNIKIMNDENSDYLIKSELSDKRFIISPPLFLLPRNSNSIITILPITAIDNISDELINLTVTSIPKSDLNSGENSISLAIRSHFKVIYRHRKIRESDYDKISLINFNKEFYLINKSKFIFTISVSKDKQYNNERIVNIVPEEKVKLNDICKGNTCHIWVNFYDESNDVIKSLDLSYSKN</sequence>
<evidence type="ECO:0000313" key="3">
    <source>
        <dbReference type="Proteomes" id="UP000216001"/>
    </source>
</evidence>
<dbReference type="Proteomes" id="UP000216001">
    <property type="component" value="Unassembled WGS sequence"/>
</dbReference>
<evidence type="ECO:0000313" key="2">
    <source>
        <dbReference type="EMBL" id="OZS75395.1"/>
    </source>
</evidence>
<dbReference type="Gene3D" id="2.60.40.10">
    <property type="entry name" value="Immunoglobulins"/>
    <property type="match status" value="1"/>
</dbReference>
<evidence type="ECO:0000259" key="1">
    <source>
        <dbReference type="Pfam" id="PF00345"/>
    </source>
</evidence>
<organism evidence="2 3">
    <name type="scientific">Providencia rettgeri</name>
    <dbReference type="NCBI Taxonomy" id="587"/>
    <lineage>
        <taxon>Bacteria</taxon>
        <taxon>Pseudomonadati</taxon>
        <taxon>Pseudomonadota</taxon>
        <taxon>Gammaproteobacteria</taxon>
        <taxon>Enterobacterales</taxon>
        <taxon>Morganellaceae</taxon>
        <taxon>Providencia</taxon>
    </lineage>
</organism>
<dbReference type="PANTHER" id="PTHR30251:SF2">
    <property type="entry name" value="FIMBRIAL CHAPERONE YADV-RELATED"/>
    <property type="match status" value="1"/>
</dbReference>
<dbReference type="GO" id="GO:0071555">
    <property type="term" value="P:cell wall organization"/>
    <property type="evidence" value="ECO:0007669"/>
    <property type="project" value="InterPro"/>
</dbReference>
<protein>
    <submittedName>
        <fullName evidence="2">Pilus assembly protein</fullName>
    </submittedName>
</protein>
<reference evidence="2 3" key="1">
    <citation type="submission" date="2017-07" db="EMBL/GenBank/DDBJ databases">
        <title>blaIMP-27 on transferable plasmids in Proteus mirabilis and Providencia rettgeri.</title>
        <authorList>
            <person name="Potter R."/>
        </authorList>
    </citation>
    <scope>NUCLEOTIDE SEQUENCE [LARGE SCALE GENOMIC DNA]</scope>
    <source>
        <strain evidence="2 3">PR1</strain>
    </source>
</reference>
<dbReference type="InterPro" id="IPR013783">
    <property type="entry name" value="Ig-like_fold"/>
</dbReference>
<dbReference type="PANTHER" id="PTHR30251">
    <property type="entry name" value="PILUS ASSEMBLY CHAPERONE"/>
    <property type="match status" value="1"/>
</dbReference>
<name>A0A264VVT4_PRORE</name>
<dbReference type="AlphaFoldDB" id="A0A264VVT4"/>
<dbReference type="GO" id="GO:0030288">
    <property type="term" value="C:outer membrane-bounded periplasmic space"/>
    <property type="evidence" value="ECO:0007669"/>
    <property type="project" value="InterPro"/>
</dbReference>